<dbReference type="InterPro" id="IPR013235">
    <property type="entry name" value="PPP_dom"/>
</dbReference>
<dbReference type="InterPro" id="IPR011990">
    <property type="entry name" value="TPR-like_helical_dom_sf"/>
</dbReference>
<dbReference type="Gene3D" id="1.25.40.90">
    <property type="match status" value="1"/>
</dbReference>
<evidence type="ECO:0000256" key="10">
    <source>
        <dbReference type="RuleBase" id="RU004273"/>
    </source>
</evidence>
<dbReference type="SMART" id="SM00156">
    <property type="entry name" value="PP2Ac"/>
    <property type="match status" value="1"/>
</dbReference>
<dbReference type="Gene3D" id="3.60.21.10">
    <property type="match status" value="1"/>
</dbReference>
<feature type="region of interest" description="Disordered" evidence="11">
    <location>
        <begin position="846"/>
        <end position="941"/>
    </location>
</feature>
<dbReference type="PROSITE" id="PS00125">
    <property type="entry name" value="SER_THR_PHOSPHATASE"/>
    <property type="match status" value="1"/>
</dbReference>
<dbReference type="Gene3D" id="1.25.40.10">
    <property type="entry name" value="Tetratricopeptide repeat domain"/>
    <property type="match status" value="1"/>
</dbReference>
<evidence type="ECO:0000259" key="12">
    <source>
        <dbReference type="PROSITE" id="PS50102"/>
    </source>
</evidence>
<dbReference type="SUPFAM" id="SSF56300">
    <property type="entry name" value="Metallo-dependent phosphatases"/>
    <property type="match status" value="1"/>
</dbReference>
<dbReference type="PRINTS" id="PR00114">
    <property type="entry name" value="STPHPHTASE"/>
</dbReference>
<evidence type="ECO:0000256" key="9">
    <source>
        <dbReference type="PROSITE-ProRule" id="PRU00339"/>
    </source>
</evidence>
<protein>
    <recommendedName>
        <fullName evidence="10">Serine/threonine-protein phosphatase</fullName>
        <ecNumber evidence="10">3.1.3.16</ecNumber>
    </recommendedName>
</protein>
<dbReference type="PROSITE" id="PS50102">
    <property type="entry name" value="RRM"/>
    <property type="match status" value="1"/>
</dbReference>
<dbReference type="PROSITE" id="PS50005">
    <property type="entry name" value="TPR"/>
    <property type="match status" value="1"/>
</dbReference>
<evidence type="ECO:0000259" key="13">
    <source>
        <dbReference type="PROSITE" id="PS50128"/>
    </source>
</evidence>
<dbReference type="SMART" id="SM00582">
    <property type="entry name" value="RPR"/>
    <property type="match status" value="1"/>
</dbReference>
<feature type="region of interest" description="Disordered" evidence="11">
    <location>
        <begin position="1"/>
        <end position="26"/>
    </location>
</feature>
<dbReference type="GO" id="GO:0003723">
    <property type="term" value="F:RNA binding"/>
    <property type="evidence" value="ECO:0007669"/>
    <property type="project" value="UniProtKB-UniRule"/>
</dbReference>
<sequence>MSDASSSSPSPPSPASTSLTSLPSPELQTLTLRDVTDEDRAQAAKLKAEANNAFTSHNFTTAVNIYSKAIELNPRDATLWCNRAAARTKLEEYGFALDDASKAIAVDPKYAKAYYRRATCYLQIAKPQMAIADFKKVVALEPKNVVVKSQFAATQKLLRKIEFERAIEMEEEKNAVERCSEIIAEGGCDVETGYAGPKLDVTEDGKYTITHEFILSMIDWFKQGKKLPRRYAWEIVLGAHSTFAKEDSLVDLDLVEGVTCDVIGDVHGQFYDLLHLYSLTGPPSPDHCLLMNGDLVDRGSWSIEVILTAFAYKWLYPNRMFINRGNHEAKDMNRTYGFEGEAKHKHGEQTYKVRRFIALFSETDLHIVPLATLVSATKPSKDVTSKTILSPDKLKRYFVVHGGLFSKDGVTLEEIRKIPRIGRQPGHEGLMCEYLLLWTDPQDTPGRGPSKRGVGLAFGPDVTKRWCDLNGVTGIIRSHEVRENGYAIEHDGLCTTVFSAPNYVDQVGNKGAYIRIDAAGDIKYSQFEAQPHPPLKPMAYAMGGLANLMMLLLSNHLMDKTKSKLAAFFDNDDEEPSFPPKPLDDQKLTQYAQGTVRKSRREKEKEAAEAKKREEEENAAKAYADFLDAFEGEDAGKKKAGSGFVRGSGDAKAPYHPSTKNTTESSSRTRALLEEMDDASPPSSVPKPKGKRAMDSFLEEIKREQALREARYSRSAHGRSVTALAAYDGQSGSKDRGDPETSNLFVANLPSNVTEQSLGLFFARHGPVGSVKVMWPRGDGSSGPGSDMTVSRRSRNAGLSGFVSFMKRKDAEAALRELDGFDWGGSVLRVGWSKAVAMAVKPLYVATRQSRSRSRSRDRHRARGKSRSRSHSSGRRSRSRSGGRGRRSSRRSRSRSYSYSRSPSRRQRHSYSRSRRYDSRSPRRRSRSSSRRREDEPGVTDTFIRAVAAEVKGHGHKYAENLKEWERNNPKYTFLTDRKHHRHAFYRGLVERDDIVEPDFDDDGYNSVYSTDSAEESEQERTKKTVLGRLARKRFEAMLRALSGKCGELARCMTFSLEHAEAAREVSDIIISSLLVDGTPVPRKIARLHLICDILHNSAAPVPSAWKFRQEFQSRLGIVFDHFSTIYHSFPGRITAETFKKQITSVVDIWEDWIVFSLEFTTELRARLDGTTHAELKAGQQTENGGATSEAQSVYASRFKAKSFQPAQEPAPSAPQVADDKDVDGVSIEEMDVDGVPLDQDVDGVLLDEDVDGNPLDEDVDGVPMEGGPETDDADVDGEPMAEDDVDGVPL</sequence>
<dbReference type="GO" id="GO:0046872">
    <property type="term" value="F:metal ion binding"/>
    <property type="evidence" value="ECO:0007669"/>
    <property type="project" value="UniProtKB-KW"/>
</dbReference>
<feature type="region of interest" description="Disordered" evidence="11">
    <location>
        <begin position="637"/>
        <end position="669"/>
    </location>
</feature>
<dbReference type="InterPro" id="IPR006569">
    <property type="entry name" value="CID_dom"/>
</dbReference>
<dbReference type="InterPro" id="IPR041753">
    <property type="entry name" value="PP5_C"/>
</dbReference>
<evidence type="ECO:0000256" key="4">
    <source>
        <dbReference type="ARBA" id="ARBA00022737"/>
    </source>
</evidence>
<dbReference type="GO" id="GO:0006396">
    <property type="term" value="P:RNA processing"/>
    <property type="evidence" value="ECO:0007669"/>
    <property type="project" value="InterPro"/>
</dbReference>
<comment type="catalytic activity">
    <reaction evidence="10">
        <text>O-phospho-L-threonyl-[protein] + H2O = L-threonyl-[protein] + phosphate</text>
        <dbReference type="Rhea" id="RHEA:47004"/>
        <dbReference type="Rhea" id="RHEA-COMP:11060"/>
        <dbReference type="Rhea" id="RHEA-COMP:11605"/>
        <dbReference type="ChEBI" id="CHEBI:15377"/>
        <dbReference type="ChEBI" id="CHEBI:30013"/>
        <dbReference type="ChEBI" id="CHEBI:43474"/>
        <dbReference type="ChEBI" id="CHEBI:61977"/>
        <dbReference type="EC" id="3.1.3.16"/>
    </reaction>
</comment>
<evidence type="ECO:0000256" key="1">
    <source>
        <dbReference type="ARBA" id="ARBA00001936"/>
    </source>
</evidence>
<keyword evidence="4" id="KW-0677">Repeat</keyword>
<dbReference type="Gene3D" id="1.10.10.790">
    <property type="entry name" value="Surp module"/>
    <property type="match status" value="1"/>
</dbReference>
<comment type="similarity">
    <text evidence="2">Belongs to the PPP phosphatase family. PP-5 (PP-T) subfamily.</text>
</comment>
<dbReference type="InterPro" id="IPR004843">
    <property type="entry name" value="Calcineurin-like_PHP"/>
</dbReference>
<dbReference type="Pfam" id="PF00149">
    <property type="entry name" value="Metallophos"/>
    <property type="match status" value="1"/>
</dbReference>
<keyword evidence="3" id="KW-0479">Metal-binding</keyword>
<dbReference type="CDD" id="cd07417">
    <property type="entry name" value="MPP_PP5_C"/>
    <property type="match status" value="1"/>
</dbReference>
<dbReference type="Gene3D" id="3.30.70.330">
    <property type="match status" value="1"/>
</dbReference>
<feature type="domain" description="CID" evidence="14">
    <location>
        <begin position="1027"/>
        <end position="1172"/>
    </location>
</feature>
<keyword evidence="8" id="KW-0694">RNA-binding</keyword>
<dbReference type="Pfam" id="PF01805">
    <property type="entry name" value="Surp"/>
    <property type="match status" value="1"/>
</dbReference>
<comment type="caution">
    <text evidence="15">The sequence shown here is derived from an EMBL/GenBank/DDBJ whole genome shotgun (WGS) entry which is preliminary data.</text>
</comment>
<dbReference type="SUPFAM" id="SSF54928">
    <property type="entry name" value="RNA-binding domain, RBD"/>
    <property type="match status" value="1"/>
</dbReference>
<dbReference type="InterPro" id="IPR000061">
    <property type="entry name" value="Surp"/>
</dbReference>
<feature type="region of interest" description="Disordered" evidence="11">
    <location>
        <begin position="571"/>
        <end position="618"/>
    </location>
</feature>
<gene>
    <name evidence="15" type="ORF">JVT61DRAFT_13832</name>
</gene>
<dbReference type="InterPro" id="IPR000504">
    <property type="entry name" value="RRM_dom"/>
</dbReference>
<feature type="compositionally biased region" description="Polar residues" evidence="11">
    <location>
        <begin position="658"/>
        <end position="669"/>
    </location>
</feature>
<dbReference type="GO" id="GO:0004722">
    <property type="term" value="F:protein serine/threonine phosphatase activity"/>
    <property type="evidence" value="ECO:0007669"/>
    <property type="project" value="UniProtKB-EC"/>
</dbReference>
<keyword evidence="16" id="KW-1185">Reference proteome</keyword>
<organism evidence="15 16">
    <name type="scientific">Boletus reticuloceps</name>
    <dbReference type="NCBI Taxonomy" id="495285"/>
    <lineage>
        <taxon>Eukaryota</taxon>
        <taxon>Fungi</taxon>
        <taxon>Dikarya</taxon>
        <taxon>Basidiomycota</taxon>
        <taxon>Agaricomycotina</taxon>
        <taxon>Agaricomycetes</taxon>
        <taxon>Agaricomycetidae</taxon>
        <taxon>Boletales</taxon>
        <taxon>Boletineae</taxon>
        <taxon>Boletaceae</taxon>
        <taxon>Boletoideae</taxon>
        <taxon>Boletus</taxon>
    </lineage>
</organism>
<dbReference type="InterPro" id="IPR035979">
    <property type="entry name" value="RBD_domain_sf"/>
</dbReference>
<dbReference type="PANTHER" id="PTHR45668:SF5">
    <property type="entry name" value="SERINE_THREONINE-PROTEIN PHOSPHATASE 5"/>
    <property type="match status" value="1"/>
</dbReference>
<dbReference type="PROSITE" id="PS50128">
    <property type="entry name" value="SURP"/>
    <property type="match status" value="1"/>
</dbReference>
<feature type="compositionally biased region" description="Basic and acidic residues" evidence="11">
    <location>
        <begin position="601"/>
        <end position="618"/>
    </location>
</feature>
<proteinExistence type="inferred from homology"/>
<dbReference type="Pfam" id="PF00515">
    <property type="entry name" value="TPR_1"/>
    <property type="match status" value="1"/>
</dbReference>
<reference evidence="15" key="1">
    <citation type="submission" date="2021-03" db="EMBL/GenBank/DDBJ databases">
        <title>Evolutionary innovations through gain and loss of genes in the ectomycorrhizal Boletales.</title>
        <authorList>
            <person name="Wu G."/>
            <person name="Miyauchi S."/>
            <person name="Morin E."/>
            <person name="Yang Z.-L."/>
            <person name="Xu J."/>
            <person name="Martin F.M."/>
        </authorList>
    </citation>
    <scope>NUCLEOTIDE SEQUENCE</scope>
    <source>
        <strain evidence="15">BR01</strain>
    </source>
</reference>
<evidence type="ECO:0000256" key="11">
    <source>
        <dbReference type="SAM" id="MobiDB-lite"/>
    </source>
</evidence>
<keyword evidence="5 10" id="KW-0378">Hydrolase</keyword>
<feature type="compositionally biased region" description="Basic residues" evidence="11">
    <location>
        <begin position="903"/>
        <end position="914"/>
    </location>
</feature>
<dbReference type="PANTHER" id="PTHR45668">
    <property type="entry name" value="SERINE/THREONINE-PROTEIN PHOSPHATASE 5-RELATED"/>
    <property type="match status" value="1"/>
</dbReference>
<dbReference type="Pfam" id="PF04818">
    <property type="entry name" value="CID"/>
    <property type="match status" value="1"/>
</dbReference>
<evidence type="ECO:0000256" key="8">
    <source>
        <dbReference type="PROSITE-ProRule" id="PRU00176"/>
    </source>
</evidence>
<dbReference type="Proteomes" id="UP000683000">
    <property type="component" value="Unassembled WGS sequence"/>
</dbReference>
<feature type="domain" description="SURP motif" evidence="13">
    <location>
        <begin position="943"/>
        <end position="986"/>
    </location>
</feature>
<evidence type="ECO:0000313" key="16">
    <source>
        <dbReference type="Proteomes" id="UP000683000"/>
    </source>
</evidence>
<dbReference type="EMBL" id="JAGFBS010000007">
    <property type="protein sequence ID" value="KAG6378144.1"/>
    <property type="molecule type" value="Genomic_DNA"/>
</dbReference>
<feature type="compositionally biased region" description="Acidic residues" evidence="11">
    <location>
        <begin position="1269"/>
        <end position="1291"/>
    </location>
</feature>
<dbReference type="EC" id="3.1.3.16" evidence="10"/>
<feature type="compositionally biased region" description="Basic residues" evidence="11">
    <location>
        <begin position="850"/>
        <end position="894"/>
    </location>
</feature>
<feature type="compositionally biased region" description="Low complexity" evidence="11">
    <location>
        <begin position="15"/>
        <end position="25"/>
    </location>
</feature>
<dbReference type="Pfam" id="PF08321">
    <property type="entry name" value="PPP5"/>
    <property type="match status" value="1"/>
</dbReference>
<evidence type="ECO:0000256" key="5">
    <source>
        <dbReference type="ARBA" id="ARBA00022801"/>
    </source>
</evidence>
<feature type="compositionally biased region" description="Acidic residues" evidence="11">
    <location>
        <begin position="1240"/>
        <end position="1261"/>
    </location>
</feature>
<name>A0A8I2YRT3_9AGAM</name>
<evidence type="ECO:0000256" key="2">
    <source>
        <dbReference type="ARBA" id="ARBA00008786"/>
    </source>
</evidence>
<feature type="repeat" description="TPR" evidence="9">
    <location>
        <begin position="111"/>
        <end position="144"/>
    </location>
</feature>
<dbReference type="InterPro" id="IPR019734">
    <property type="entry name" value="TPR_rpt"/>
</dbReference>
<evidence type="ECO:0000256" key="6">
    <source>
        <dbReference type="ARBA" id="ARBA00022803"/>
    </source>
</evidence>
<evidence type="ECO:0000259" key="14">
    <source>
        <dbReference type="PROSITE" id="PS51391"/>
    </source>
</evidence>
<feature type="domain" description="RRM" evidence="12">
    <location>
        <begin position="742"/>
        <end position="835"/>
    </location>
</feature>
<comment type="cofactor">
    <cofactor evidence="1">
        <name>Mn(2+)</name>
        <dbReference type="ChEBI" id="CHEBI:29035"/>
    </cofactor>
</comment>
<dbReference type="SMART" id="SM00360">
    <property type="entry name" value="RRM"/>
    <property type="match status" value="1"/>
</dbReference>
<dbReference type="InterPro" id="IPR012677">
    <property type="entry name" value="Nucleotide-bd_a/b_plait_sf"/>
</dbReference>
<dbReference type="InterPro" id="IPR051134">
    <property type="entry name" value="PPP_phosphatase"/>
</dbReference>
<evidence type="ECO:0000313" key="15">
    <source>
        <dbReference type="EMBL" id="KAG6378144.1"/>
    </source>
</evidence>
<evidence type="ECO:0000256" key="7">
    <source>
        <dbReference type="ARBA" id="ARBA00023211"/>
    </source>
</evidence>
<dbReference type="OrthoDB" id="445564at2759"/>
<dbReference type="InterPro" id="IPR035967">
    <property type="entry name" value="SWAP/Surp_sf"/>
</dbReference>
<dbReference type="SUPFAM" id="SSF48452">
    <property type="entry name" value="TPR-like"/>
    <property type="match status" value="1"/>
</dbReference>
<evidence type="ECO:0000256" key="3">
    <source>
        <dbReference type="ARBA" id="ARBA00022723"/>
    </source>
</evidence>
<dbReference type="InterPro" id="IPR029052">
    <property type="entry name" value="Metallo-depent_PP-like"/>
</dbReference>
<dbReference type="InterPro" id="IPR008942">
    <property type="entry name" value="ENTH_VHS"/>
</dbReference>
<dbReference type="InterPro" id="IPR006186">
    <property type="entry name" value="Ser/Thr-sp_prot-phosphatase"/>
</dbReference>
<dbReference type="PROSITE" id="PS51391">
    <property type="entry name" value="CID"/>
    <property type="match status" value="1"/>
</dbReference>
<accession>A0A8I2YRT3</accession>
<feature type="region of interest" description="Disordered" evidence="11">
    <location>
        <begin position="1231"/>
        <end position="1291"/>
    </location>
</feature>
<keyword evidence="7" id="KW-0464">Manganese</keyword>
<dbReference type="SMART" id="SM00028">
    <property type="entry name" value="TPR"/>
    <property type="match status" value="3"/>
</dbReference>
<dbReference type="SUPFAM" id="SSF109905">
    <property type="entry name" value="Surp module (SWAP domain)"/>
    <property type="match status" value="1"/>
</dbReference>
<keyword evidence="6 9" id="KW-0802">TPR repeat</keyword>